<dbReference type="EMBL" id="GG666691">
    <property type="protein sequence ID" value="EEN43373.1"/>
    <property type="molecule type" value="Genomic_DNA"/>
</dbReference>
<evidence type="ECO:0000259" key="4">
    <source>
        <dbReference type="PROSITE" id="PS50026"/>
    </source>
</evidence>
<protein>
    <recommendedName>
        <fullName evidence="4">EGF-like domain-containing protein</fullName>
    </recommendedName>
</protein>
<dbReference type="GO" id="GO:0005044">
    <property type="term" value="F:scavenger receptor activity"/>
    <property type="evidence" value="ECO:0007669"/>
    <property type="project" value="InterPro"/>
</dbReference>
<dbReference type="InterPro" id="IPR013111">
    <property type="entry name" value="EGF_extracell"/>
</dbReference>
<proteinExistence type="predicted"/>
<dbReference type="eggNOG" id="KOG0200">
    <property type="taxonomic scope" value="Eukaryota"/>
</dbReference>
<evidence type="ECO:0000256" key="3">
    <source>
        <dbReference type="PROSITE-ProRule" id="PRU00076"/>
    </source>
</evidence>
<feature type="domain" description="EGF-like" evidence="4">
    <location>
        <begin position="19"/>
        <end position="50"/>
    </location>
</feature>
<dbReference type="PROSITE" id="PS50026">
    <property type="entry name" value="EGF_3"/>
    <property type="match status" value="1"/>
</dbReference>
<dbReference type="SMART" id="SM00181">
    <property type="entry name" value="EGF"/>
    <property type="match status" value="2"/>
</dbReference>
<accession>C3ZVN1</accession>
<feature type="disulfide bond" evidence="3">
    <location>
        <begin position="40"/>
        <end position="49"/>
    </location>
</feature>
<dbReference type="FunFam" id="2.170.300.10:FF:000003">
    <property type="entry name" value="tyrosine-protein kinase receptor Tie-1 isoform X1"/>
    <property type="match status" value="1"/>
</dbReference>
<organism>
    <name type="scientific">Branchiostoma floridae</name>
    <name type="common">Florida lancelet</name>
    <name type="synonym">Amphioxus</name>
    <dbReference type="NCBI Taxonomy" id="7739"/>
    <lineage>
        <taxon>Eukaryota</taxon>
        <taxon>Metazoa</taxon>
        <taxon>Chordata</taxon>
        <taxon>Cephalochordata</taxon>
        <taxon>Leptocardii</taxon>
        <taxon>Amphioxiformes</taxon>
        <taxon>Branchiostomatidae</taxon>
        <taxon>Branchiostoma</taxon>
    </lineage>
</organism>
<reference evidence="5" key="1">
    <citation type="journal article" date="2008" name="Nature">
        <title>The amphioxus genome and the evolution of the chordate karyotype.</title>
        <authorList>
            <consortium name="US DOE Joint Genome Institute (JGI-PGF)"/>
            <person name="Putnam N.H."/>
            <person name="Butts T."/>
            <person name="Ferrier D.E.K."/>
            <person name="Furlong R.F."/>
            <person name="Hellsten U."/>
            <person name="Kawashima T."/>
            <person name="Robinson-Rechavi M."/>
            <person name="Shoguchi E."/>
            <person name="Terry A."/>
            <person name="Yu J.-K."/>
            <person name="Benito-Gutierrez E.L."/>
            <person name="Dubchak I."/>
            <person name="Garcia-Fernandez J."/>
            <person name="Gibson-Brown J.J."/>
            <person name="Grigoriev I.V."/>
            <person name="Horton A.C."/>
            <person name="de Jong P.J."/>
            <person name="Jurka J."/>
            <person name="Kapitonov V.V."/>
            <person name="Kohara Y."/>
            <person name="Kuroki Y."/>
            <person name="Lindquist E."/>
            <person name="Lucas S."/>
            <person name="Osoegawa K."/>
            <person name="Pennacchio L.A."/>
            <person name="Salamov A.A."/>
            <person name="Satou Y."/>
            <person name="Sauka-Spengler T."/>
            <person name="Schmutz J."/>
            <person name="Shin-I T."/>
            <person name="Toyoda A."/>
            <person name="Bronner-Fraser M."/>
            <person name="Fujiyama A."/>
            <person name="Holland L.Z."/>
            <person name="Holland P.W.H."/>
            <person name="Satoh N."/>
            <person name="Rokhsar D.S."/>
        </authorList>
    </citation>
    <scope>NUCLEOTIDE SEQUENCE [LARGE SCALE GENOMIC DNA]</scope>
    <source>
        <strain evidence="5">S238N-H82</strain>
        <tissue evidence="5">Testes</tissue>
    </source>
</reference>
<dbReference type="PROSITE" id="PS00022">
    <property type="entry name" value="EGF_1"/>
    <property type="match status" value="1"/>
</dbReference>
<evidence type="ECO:0000313" key="5">
    <source>
        <dbReference type="EMBL" id="EEN43373.1"/>
    </source>
</evidence>
<dbReference type="InterPro" id="IPR000742">
    <property type="entry name" value="EGF"/>
</dbReference>
<keyword evidence="2 3" id="KW-1015">Disulfide bond</keyword>
<dbReference type="InterPro" id="IPR042635">
    <property type="entry name" value="MEGF10/SREC1/2-like"/>
</dbReference>
<comment type="caution">
    <text evidence="3">Lacks conserved residue(s) required for the propagation of feature annotation.</text>
</comment>
<dbReference type="InParanoid" id="C3ZVN1"/>
<dbReference type="PANTHER" id="PTHR24043:SF8">
    <property type="entry name" value="EGF-LIKE DOMAIN-CONTAINING PROTEIN"/>
    <property type="match status" value="1"/>
</dbReference>
<evidence type="ECO:0000256" key="2">
    <source>
        <dbReference type="ARBA" id="ARBA00023157"/>
    </source>
</evidence>
<dbReference type="Gene3D" id="2.170.300.10">
    <property type="entry name" value="Tie2 ligand-binding domain superfamily"/>
    <property type="match status" value="1"/>
</dbReference>
<keyword evidence="1 3" id="KW-0245">EGF-like domain</keyword>
<dbReference type="PANTHER" id="PTHR24043">
    <property type="entry name" value="SCAVENGER RECEPTOR CLASS F"/>
    <property type="match status" value="1"/>
</dbReference>
<dbReference type="AlphaFoldDB" id="C3ZVN1"/>
<gene>
    <name evidence="5" type="ORF">BRAFLDRAFT_231364</name>
</gene>
<sequence>MLLCRPSGCPAGKWGGGCDRDCPDCENGGVCNPSDGRCMCPPGFMGDTCDEACGTNGFGLNCEYKCSDETDSRETCAGRLFCIQDPYACSCYIGFKPPECRDQCEEGKFGEDCTETCHCLDDVACDRVTGHCPNDTCAGGWVGEICQDSEFSRAFIFSAFLLVRE</sequence>
<evidence type="ECO:0000256" key="1">
    <source>
        <dbReference type="ARBA" id="ARBA00022536"/>
    </source>
</evidence>
<dbReference type="Pfam" id="PF07974">
    <property type="entry name" value="EGF_2"/>
    <property type="match status" value="1"/>
</dbReference>
<name>C3ZVN1_BRAFL</name>